<dbReference type="EMBL" id="CP109071">
    <property type="protein sequence ID" value="WSA30580.1"/>
    <property type="molecule type" value="Genomic_DNA"/>
</dbReference>
<gene>
    <name evidence="1" type="ORF">OIE14_20645</name>
</gene>
<accession>A0ABZ1E726</accession>
<evidence type="ECO:0000313" key="2">
    <source>
        <dbReference type="Proteomes" id="UP001334804"/>
    </source>
</evidence>
<dbReference type="Pfam" id="PF20320">
    <property type="entry name" value="DUF6615"/>
    <property type="match status" value="1"/>
</dbReference>
<name>A0ABZ1E726_9ACTN</name>
<keyword evidence="2" id="KW-1185">Reference proteome</keyword>
<reference evidence="1 2" key="1">
    <citation type="submission" date="2022-10" db="EMBL/GenBank/DDBJ databases">
        <title>The complete genomes of actinobacterial strains from the NBC collection.</title>
        <authorList>
            <person name="Joergensen T.S."/>
            <person name="Alvarez Arevalo M."/>
            <person name="Sterndorff E.B."/>
            <person name="Faurdal D."/>
            <person name="Vuksanovic O."/>
            <person name="Mourched A.-S."/>
            <person name="Charusanti P."/>
            <person name="Shaw S."/>
            <person name="Blin K."/>
            <person name="Weber T."/>
        </authorList>
    </citation>
    <scope>NUCLEOTIDE SEQUENCE [LARGE SCALE GENOMIC DNA]</scope>
    <source>
        <strain evidence="1 2">NBC 01809</strain>
    </source>
</reference>
<organism evidence="1 2">
    <name type="scientific">Micromonospora peucetia</name>
    <dbReference type="NCBI Taxonomy" id="47871"/>
    <lineage>
        <taxon>Bacteria</taxon>
        <taxon>Bacillati</taxon>
        <taxon>Actinomycetota</taxon>
        <taxon>Actinomycetes</taxon>
        <taxon>Micromonosporales</taxon>
        <taxon>Micromonosporaceae</taxon>
        <taxon>Micromonospora</taxon>
    </lineage>
</organism>
<dbReference type="InterPro" id="IPR046723">
    <property type="entry name" value="DUF6615"/>
</dbReference>
<proteinExistence type="predicted"/>
<evidence type="ECO:0000313" key="1">
    <source>
        <dbReference type="EMBL" id="WSA30580.1"/>
    </source>
</evidence>
<dbReference type="RefSeq" id="WP_326563477.1">
    <property type="nucleotide sequence ID" value="NZ_CP109071.1"/>
</dbReference>
<protein>
    <submittedName>
        <fullName evidence="1">Uncharacterized protein</fullName>
    </submittedName>
</protein>
<dbReference type="Proteomes" id="UP001334804">
    <property type="component" value="Chromosome"/>
</dbReference>
<sequence length="309" mass="34687">MLNIDALVKRMDELADLTWERVAFADRGFSFREDSITEHNLFELARHHPQLRVQRFNGAEEAVNGADWEWWVGGPGQGWVGLRIQAKKLAIDGTYHEISHTTAHRRRQYDVLINSCFEDQEKYAVPILPLYCFYNGWNGQSGLDPTWPENTKNAACPKEFFPPDCTHVPNIRSFGCAISSALDVVAVHQGPRGSRTTLNGHLARSRPWSHLFYKRKPPGAPAGIGTRPLNVADTVLSQAGAWLRKGFEDVSLMNNPDYGRLVETVRRPPSRQLPGYASAILNGRLPRDVEWPEATFVAILNAEATSQTS</sequence>